<dbReference type="Gene3D" id="3.30.465.10">
    <property type="match status" value="1"/>
</dbReference>
<dbReference type="InterPro" id="IPR016169">
    <property type="entry name" value="FAD-bd_PCMH_sub2"/>
</dbReference>
<comment type="caution">
    <text evidence="7">The sequence shown here is derived from an EMBL/GenBank/DDBJ whole genome shotgun (WGS) entry which is preliminary data.</text>
</comment>
<evidence type="ECO:0000256" key="1">
    <source>
        <dbReference type="ARBA" id="ARBA00001974"/>
    </source>
</evidence>
<keyword evidence="4" id="KW-0274">FAD</keyword>
<evidence type="ECO:0000256" key="2">
    <source>
        <dbReference type="ARBA" id="ARBA00005466"/>
    </source>
</evidence>
<dbReference type="InterPro" id="IPR050416">
    <property type="entry name" value="FAD-linked_Oxidoreductase"/>
</dbReference>
<dbReference type="Gene3D" id="3.40.462.20">
    <property type="match status" value="1"/>
</dbReference>
<dbReference type="Gene3D" id="3.30.43.10">
    <property type="entry name" value="Uridine Diphospho-n-acetylenolpyruvylglucosamine Reductase, domain 2"/>
    <property type="match status" value="1"/>
</dbReference>
<reference evidence="7 8" key="1">
    <citation type="submission" date="2013-08" db="EMBL/GenBank/DDBJ databases">
        <title>Intrasporangium oryzae NRRL B-24470.</title>
        <authorList>
            <person name="Liu H."/>
            <person name="Wang G."/>
        </authorList>
    </citation>
    <scope>NUCLEOTIDE SEQUENCE [LARGE SCALE GENOMIC DNA]</scope>
    <source>
        <strain evidence="7 8">NRRL B-24470</strain>
    </source>
</reference>
<comment type="similarity">
    <text evidence="2">Belongs to the oxygen-dependent FAD-linked oxidoreductase family.</text>
</comment>
<keyword evidence="8" id="KW-1185">Reference proteome</keyword>
<evidence type="ECO:0000256" key="3">
    <source>
        <dbReference type="ARBA" id="ARBA00022630"/>
    </source>
</evidence>
<dbReference type="PANTHER" id="PTHR42973">
    <property type="entry name" value="BINDING OXIDOREDUCTASE, PUTATIVE (AFU_ORTHOLOGUE AFUA_1G17690)-RELATED"/>
    <property type="match status" value="1"/>
</dbReference>
<organism evidence="7 8">
    <name type="scientific">Intrasporangium oryzae NRRL B-24470</name>
    <dbReference type="NCBI Taxonomy" id="1386089"/>
    <lineage>
        <taxon>Bacteria</taxon>
        <taxon>Bacillati</taxon>
        <taxon>Actinomycetota</taxon>
        <taxon>Actinomycetes</taxon>
        <taxon>Micrococcales</taxon>
        <taxon>Intrasporangiaceae</taxon>
        <taxon>Intrasporangium</taxon>
    </lineage>
</organism>
<evidence type="ECO:0000256" key="5">
    <source>
        <dbReference type="ARBA" id="ARBA00023002"/>
    </source>
</evidence>
<evidence type="ECO:0000259" key="6">
    <source>
        <dbReference type="PROSITE" id="PS51387"/>
    </source>
</evidence>
<dbReference type="Pfam" id="PF01565">
    <property type="entry name" value="FAD_binding_4"/>
    <property type="match status" value="1"/>
</dbReference>
<dbReference type="GO" id="GO:0016491">
    <property type="term" value="F:oxidoreductase activity"/>
    <property type="evidence" value="ECO:0007669"/>
    <property type="project" value="UniProtKB-KW"/>
</dbReference>
<dbReference type="Proteomes" id="UP000019489">
    <property type="component" value="Unassembled WGS sequence"/>
</dbReference>
<protein>
    <submittedName>
        <fullName evidence="7">FAD-linked oxidase</fullName>
    </submittedName>
</protein>
<evidence type="ECO:0000313" key="7">
    <source>
        <dbReference type="EMBL" id="EWT01297.1"/>
    </source>
</evidence>
<proteinExistence type="inferred from homology"/>
<dbReference type="OrthoDB" id="9775082at2"/>
<dbReference type="InterPro" id="IPR016166">
    <property type="entry name" value="FAD-bd_PCMH"/>
</dbReference>
<accession>W9G7P1</accession>
<keyword evidence="5" id="KW-0560">Oxidoreductase</keyword>
<dbReference type="AlphaFoldDB" id="W9G7P1"/>
<dbReference type="eggNOG" id="COG0277">
    <property type="taxonomic scope" value="Bacteria"/>
</dbReference>
<dbReference type="PROSITE" id="PS51387">
    <property type="entry name" value="FAD_PCMH"/>
    <property type="match status" value="1"/>
</dbReference>
<dbReference type="InterPro" id="IPR016167">
    <property type="entry name" value="FAD-bd_PCMH_sub1"/>
</dbReference>
<evidence type="ECO:0000256" key="4">
    <source>
        <dbReference type="ARBA" id="ARBA00022827"/>
    </source>
</evidence>
<dbReference type="InterPro" id="IPR036318">
    <property type="entry name" value="FAD-bd_PCMH-like_sf"/>
</dbReference>
<dbReference type="PATRIC" id="fig|1386089.3.peg.2434"/>
<dbReference type="PANTHER" id="PTHR42973:SF39">
    <property type="entry name" value="FAD-BINDING PCMH-TYPE DOMAIN-CONTAINING PROTEIN"/>
    <property type="match status" value="1"/>
</dbReference>
<dbReference type="SUPFAM" id="SSF56176">
    <property type="entry name" value="FAD-binding/transporter-associated domain-like"/>
    <property type="match status" value="1"/>
</dbReference>
<sequence length="471" mass="49630">MTIELTTTTRRAAGLAGLCDGAIHLPGDEGYDAVRLPWNVAVDQRPAAVAVPKTVAQVQSVVRAAAAAGLRVAPQSTGHNAGPLVAQGLDEVVVLRTSALRGVSIDPVKRIARVEGGALWLDATEPAADHGLAALHGSSPDVGIAGYSLGGGIGWYARKLGLATNSLTAIELVTADGELVRADATTNRELFWALRGGGGNFGVVTALEFRLYPIETAYAGMLVWDRDDAEKVLRRWADWAPDAPDSVSTSFRVLNLPPLPDIPEPFRGRSLAVIDGAVLGSDAEAESILGLLRGLEPELDTFGRVPARSLVRLHMDPEGPTPAVSDSSMLTELPDAAIDAFLEEVGPGSTSSLLAAEIRQLGGALGRPHEGGGALSMLDASFLTFGVAVAATPEMAMQGQLDAAQLMGALEPWATDRAYLNFAENAVSPKSAYDEPTWTQLKGLRSAFDPDDRFLANHRVPRLFEDGRVTE</sequence>
<name>W9G7P1_9MICO</name>
<evidence type="ECO:0000313" key="8">
    <source>
        <dbReference type="Proteomes" id="UP000019489"/>
    </source>
</evidence>
<dbReference type="RefSeq" id="WP_034806173.1">
    <property type="nucleotide sequence ID" value="NZ_AWSA01000024.1"/>
</dbReference>
<comment type="cofactor">
    <cofactor evidence="1">
        <name>FAD</name>
        <dbReference type="ChEBI" id="CHEBI:57692"/>
    </cofactor>
</comment>
<dbReference type="STRING" id="1386089.N865_10795"/>
<dbReference type="GO" id="GO:0071949">
    <property type="term" value="F:FAD binding"/>
    <property type="evidence" value="ECO:0007669"/>
    <property type="project" value="InterPro"/>
</dbReference>
<gene>
    <name evidence="7" type="ORF">N865_10795</name>
</gene>
<feature type="domain" description="FAD-binding PCMH-type" evidence="6">
    <location>
        <begin position="42"/>
        <end position="214"/>
    </location>
</feature>
<dbReference type="EMBL" id="AWSA01000024">
    <property type="protein sequence ID" value="EWT01297.1"/>
    <property type="molecule type" value="Genomic_DNA"/>
</dbReference>
<keyword evidence="3" id="KW-0285">Flavoprotein</keyword>
<dbReference type="InterPro" id="IPR006094">
    <property type="entry name" value="Oxid_FAD_bind_N"/>
</dbReference>